<organism evidence="3 4">
    <name type="scientific">Reticulomyxa filosa</name>
    <dbReference type="NCBI Taxonomy" id="46433"/>
    <lineage>
        <taxon>Eukaryota</taxon>
        <taxon>Sar</taxon>
        <taxon>Rhizaria</taxon>
        <taxon>Retaria</taxon>
        <taxon>Foraminifera</taxon>
        <taxon>Monothalamids</taxon>
        <taxon>Reticulomyxidae</taxon>
        <taxon>Reticulomyxa</taxon>
    </lineage>
</organism>
<protein>
    <submittedName>
        <fullName evidence="3">Uncharacterized protein</fullName>
    </submittedName>
</protein>
<evidence type="ECO:0000256" key="2">
    <source>
        <dbReference type="SAM" id="Phobius"/>
    </source>
</evidence>
<evidence type="ECO:0000313" key="3">
    <source>
        <dbReference type="EMBL" id="ETO18644.1"/>
    </source>
</evidence>
<dbReference type="AlphaFoldDB" id="X6MYS7"/>
<evidence type="ECO:0000313" key="4">
    <source>
        <dbReference type="Proteomes" id="UP000023152"/>
    </source>
</evidence>
<gene>
    <name evidence="3" type="ORF">RFI_18618</name>
</gene>
<dbReference type="EMBL" id="ASPP01014611">
    <property type="protein sequence ID" value="ETO18644.1"/>
    <property type="molecule type" value="Genomic_DNA"/>
</dbReference>
<keyword evidence="2" id="KW-0472">Membrane</keyword>
<keyword evidence="2" id="KW-1133">Transmembrane helix</keyword>
<feature type="compositionally biased region" description="Acidic residues" evidence="1">
    <location>
        <begin position="265"/>
        <end position="279"/>
    </location>
</feature>
<reference evidence="3 4" key="1">
    <citation type="journal article" date="2013" name="Curr. Biol.">
        <title>The Genome of the Foraminiferan Reticulomyxa filosa.</title>
        <authorList>
            <person name="Glockner G."/>
            <person name="Hulsmann N."/>
            <person name="Schleicher M."/>
            <person name="Noegel A.A."/>
            <person name="Eichinger L."/>
            <person name="Gallinger C."/>
            <person name="Pawlowski J."/>
            <person name="Sierra R."/>
            <person name="Euteneuer U."/>
            <person name="Pillet L."/>
            <person name="Moustafa A."/>
            <person name="Platzer M."/>
            <person name="Groth M."/>
            <person name="Szafranski K."/>
            <person name="Schliwa M."/>
        </authorList>
    </citation>
    <scope>NUCLEOTIDE SEQUENCE [LARGE SCALE GENOMIC DNA]</scope>
</reference>
<feature type="region of interest" description="Disordered" evidence="1">
    <location>
        <begin position="238"/>
        <end position="292"/>
    </location>
</feature>
<comment type="caution">
    <text evidence="3">The sequence shown here is derived from an EMBL/GenBank/DDBJ whole genome shotgun (WGS) entry which is preliminary data.</text>
</comment>
<feature type="transmembrane region" description="Helical" evidence="2">
    <location>
        <begin position="49"/>
        <end position="66"/>
    </location>
</feature>
<sequence>KKKKKNKKKKKKKKDLKAKTGYINWSPNDYPLKPVLSNYLYHVYSGMNLMHFFKFFSLVCFPFFYFCCCIFDDSSNKQTGTLQMNRCLGVELSNLLNPLVDRLPQLKVYQDIRAKTVEPKKEQPAVESTINAITEGSNTEEKKSEEVIDVAPPGVTHESRHPTLRVDAVFGETDWMDPTPFHHFQNNNLLDTKMHVIRDCGHQLILEQPRRFGKKIGNLAAQCFRDFYDIYLKPDEEVSTEAVPNATGEKVVSDNIEQKTPEDGEKQDEEKAEESESSEEPQFRGKVFGERG</sequence>
<name>X6MYS7_RETFI</name>
<proteinExistence type="predicted"/>
<keyword evidence="2" id="KW-0812">Transmembrane</keyword>
<evidence type="ECO:0000256" key="1">
    <source>
        <dbReference type="SAM" id="MobiDB-lite"/>
    </source>
</evidence>
<accession>X6MYS7</accession>
<feature type="compositionally biased region" description="Basic and acidic residues" evidence="1">
    <location>
        <begin position="281"/>
        <end position="292"/>
    </location>
</feature>
<dbReference type="Proteomes" id="UP000023152">
    <property type="component" value="Unassembled WGS sequence"/>
</dbReference>
<feature type="non-terminal residue" evidence="3">
    <location>
        <position position="1"/>
    </location>
</feature>
<keyword evidence="4" id="KW-1185">Reference proteome</keyword>